<dbReference type="SFLD" id="SFLDS00003">
    <property type="entry name" value="Haloacid_Dehalogenase"/>
    <property type="match status" value="1"/>
</dbReference>
<dbReference type="InterPro" id="IPR023214">
    <property type="entry name" value="HAD_sf"/>
</dbReference>
<evidence type="ECO:0000256" key="1">
    <source>
        <dbReference type="ARBA" id="ARBA00022801"/>
    </source>
</evidence>
<dbReference type="Pfam" id="PF00702">
    <property type="entry name" value="Hydrolase"/>
    <property type="match status" value="1"/>
</dbReference>
<organism evidence="2 3">
    <name type="scientific">Evtepia gabavorous</name>
    <dbReference type="NCBI Taxonomy" id="2211183"/>
    <lineage>
        <taxon>Bacteria</taxon>
        <taxon>Bacillati</taxon>
        <taxon>Bacillota</taxon>
        <taxon>Clostridia</taxon>
        <taxon>Eubacteriales</taxon>
        <taxon>Evtepia</taxon>
    </lineage>
</organism>
<dbReference type="InterPro" id="IPR006439">
    <property type="entry name" value="HAD-SF_hydro_IA"/>
</dbReference>
<dbReference type="Proteomes" id="UP000260649">
    <property type="component" value="Unassembled WGS sequence"/>
</dbReference>
<dbReference type="EMBL" id="QQRQ01000011">
    <property type="protein sequence ID" value="RFT06403.1"/>
    <property type="molecule type" value="Genomic_DNA"/>
</dbReference>
<dbReference type="SFLD" id="SFLDG01129">
    <property type="entry name" value="C1.5:_HAD__Beta-PGM__Phosphata"/>
    <property type="match status" value="1"/>
</dbReference>
<dbReference type="RefSeq" id="WP_117142367.1">
    <property type="nucleotide sequence ID" value="NZ_CAKXKJ010000019.1"/>
</dbReference>
<gene>
    <name evidence="2" type="ORF">DV520_07835</name>
</gene>
<protein>
    <submittedName>
        <fullName evidence="2">HAD family hydrolase</fullName>
    </submittedName>
</protein>
<keyword evidence="3" id="KW-1185">Reference proteome</keyword>
<keyword evidence="1 2" id="KW-0378">Hydrolase</keyword>
<dbReference type="SUPFAM" id="SSF56784">
    <property type="entry name" value="HAD-like"/>
    <property type="match status" value="1"/>
</dbReference>
<evidence type="ECO:0000313" key="2">
    <source>
        <dbReference type="EMBL" id="RFT06403.1"/>
    </source>
</evidence>
<dbReference type="InterPro" id="IPR051540">
    <property type="entry name" value="S-2-haloacid_dehalogenase"/>
</dbReference>
<accession>A0A3E2B2Y7</accession>
<reference evidence="2 3" key="1">
    <citation type="submission" date="2018-07" db="EMBL/GenBank/DDBJ databases">
        <title>GABA Modulating Bacteria of the Human Gut Microbiota.</title>
        <authorList>
            <person name="Strandwitz P."/>
            <person name="Kim K.H."/>
            <person name="Terekhova D."/>
            <person name="Liu J.K."/>
            <person name="Sharma A."/>
            <person name="Levering J."/>
            <person name="Mcdonald D."/>
            <person name="Dietrich D."/>
            <person name="Ramadhar T.R."/>
            <person name="Lekbua A."/>
            <person name="Mroue N."/>
            <person name="Liston C."/>
            <person name="Stewart E.J."/>
            <person name="Dubin M.J."/>
            <person name="Zengler K."/>
            <person name="Knight R."/>
            <person name="Gilbert J.A."/>
            <person name="Clardy J."/>
            <person name="Lewis K."/>
        </authorList>
    </citation>
    <scope>NUCLEOTIDE SEQUENCE [LARGE SCALE GENOMIC DNA]</scope>
    <source>
        <strain evidence="2 3">KLE1738</strain>
    </source>
</reference>
<dbReference type="PANTHER" id="PTHR43316">
    <property type="entry name" value="HYDROLASE, HALOACID DELAHOGENASE-RELATED"/>
    <property type="match status" value="1"/>
</dbReference>
<proteinExistence type="predicted"/>
<dbReference type="GeneID" id="97995638"/>
<dbReference type="PANTHER" id="PTHR43316:SF3">
    <property type="entry name" value="HALOACID DEHALOGENASE, TYPE II (AFU_ORTHOLOGUE AFUA_2G07750)-RELATED"/>
    <property type="match status" value="1"/>
</dbReference>
<sequence>MKKKTILFDLDGTLLPMDQDAFTRGYFKLLAQKLAPHGYDPAALVDNIWAGTAAMVGNDGKRTNEAAFWDRFAALYGEQVREDIPLFDAFYRQEFQQAKAFCGFTPKARAAVEACKAAGHRVALATNPIFPAVATESRIRWAGLAPETFAWYTTYENIGYCKPNPDYYREILRYLGCRAEDCLMVGNDVEEDMMAAQAAGLSVFLLTDCLLNRKEKDISSYPQGDFDALLAFVEEWGGEASL</sequence>
<dbReference type="GO" id="GO:0016787">
    <property type="term" value="F:hydrolase activity"/>
    <property type="evidence" value="ECO:0007669"/>
    <property type="project" value="UniProtKB-KW"/>
</dbReference>
<name>A0A3E2B2Y7_9FIRM</name>
<dbReference type="Gene3D" id="3.40.50.1000">
    <property type="entry name" value="HAD superfamily/HAD-like"/>
    <property type="match status" value="1"/>
</dbReference>
<dbReference type="InterPro" id="IPR036412">
    <property type="entry name" value="HAD-like_sf"/>
</dbReference>
<comment type="caution">
    <text evidence="2">The sequence shown here is derived from an EMBL/GenBank/DDBJ whole genome shotgun (WGS) entry which is preliminary data.</text>
</comment>
<evidence type="ECO:0000313" key="3">
    <source>
        <dbReference type="Proteomes" id="UP000260649"/>
    </source>
</evidence>
<dbReference type="OrthoDB" id="9809962at2"/>
<dbReference type="NCBIfam" id="TIGR01549">
    <property type="entry name" value="HAD-SF-IA-v1"/>
    <property type="match status" value="1"/>
</dbReference>
<dbReference type="AlphaFoldDB" id="A0A3E2B2Y7"/>